<organism evidence="2 3">
    <name type="scientific">Achromobacter ruhlandii</name>
    <dbReference type="NCBI Taxonomy" id="72557"/>
    <lineage>
        <taxon>Bacteria</taxon>
        <taxon>Pseudomonadati</taxon>
        <taxon>Pseudomonadota</taxon>
        <taxon>Betaproteobacteria</taxon>
        <taxon>Burkholderiales</taxon>
        <taxon>Alcaligenaceae</taxon>
        <taxon>Achromobacter</taxon>
    </lineage>
</organism>
<dbReference type="RefSeq" id="WP_156333537.1">
    <property type="nucleotide sequence ID" value="NZ_JABBZE010000001.1"/>
</dbReference>
<accession>A0A848NBL4</accession>
<evidence type="ECO:0000313" key="2">
    <source>
        <dbReference type="EMBL" id="NMU88280.1"/>
    </source>
</evidence>
<reference evidence="2 3" key="1">
    <citation type="submission" date="2020-04" db="EMBL/GenBank/DDBJ databases">
        <title>Achromobacter ruhlandii genome sequencing and assembly.</title>
        <authorList>
            <person name="Martins R.C.R."/>
            <person name="Perdigao-Neto L.V."/>
            <person name="Levin A.S.S."/>
            <person name="Costa S.F."/>
        </authorList>
    </citation>
    <scope>NUCLEOTIDE SEQUENCE [LARGE SCALE GENOMIC DNA]</scope>
    <source>
        <strain evidence="2 3">9035ralo</strain>
    </source>
</reference>
<dbReference type="AlphaFoldDB" id="A0A848NBL4"/>
<feature type="transmembrane region" description="Helical" evidence="1">
    <location>
        <begin position="36"/>
        <end position="56"/>
    </location>
</feature>
<protein>
    <submittedName>
        <fullName evidence="2">Uncharacterized protein</fullName>
    </submittedName>
</protein>
<comment type="caution">
    <text evidence="2">The sequence shown here is derived from an EMBL/GenBank/DDBJ whole genome shotgun (WGS) entry which is preliminary data.</text>
</comment>
<proteinExistence type="predicted"/>
<feature type="transmembrane region" description="Helical" evidence="1">
    <location>
        <begin position="86"/>
        <end position="109"/>
    </location>
</feature>
<keyword evidence="1" id="KW-0812">Transmembrane</keyword>
<dbReference type="Proteomes" id="UP000542405">
    <property type="component" value="Unassembled WGS sequence"/>
</dbReference>
<evidence type="ECO:0000256" key="1">
    <source>
        <dbReference type="SAM" id="Phobius"/>
    </source>
</evidence>
<sequence length="126" mass="13881">MKVSTAKRNRVLTDMWLECNSHDGLTKTTVRCLVGAAWWTSSTFCAFWALMTTAAAMGARSDGSLILTFIVKLYAMLLVVDPQAPLFWACSIVTALYAGAVGASVAIRLRWMDIRRTRTYRSIPGG</sequence>
<name>A0A848NBL4_9BURK</name>
<gene>
    <name evidence="2" type="ORF">HGQ98_00040</name>
</gene>
<evidence type="ECO:0000313" key="3">
    <source>
        <dbReference type="Proteomes" id="UP000542405"/>
    </source>
</evidence>
<keyword evidence="1" id="KW-1133">Transmembrane helix</keyword>
<dbReference type="EMBL" id="JABBZE010000001">
    <property type="protein sequence ID" value="NMU88280.1"/>
    <property type="molecule type" value="Genomic_DNA"/>
</dbReference>
<keyword evidence="1" id="KW-0472">Membrane</keyword>